<evidence type="ECO:0000259" key="8">
    <source>
        <dbReference type="SMART" id="SM00663"/>
    </source>
</evidence>
<dbReference type="SMART" id="SM00663">
    <property type="entry name" value="RPOLA_N"/>
    <property type="match status" value="1"/>
</dbReference>
<dbReference type="Gene3D" id="1.10.274.100">
    <property type="entry name" value="RNA polymerase Rpb1, domain 3"/>
    <property type="match status" value="1"/>
</dbReference>
<sequence length="1623" mass="182087">MSRGHFESDRRRFFTLFLLRSLTQNTQIRFWFSQSIARQLHKHSLRPVLLDHSFLSLGEVFVSSQFRFLSSEMHDLLFPFHHVTSPISHFAVIALVDSEKQIKVCCVLVFGFECLNFGELVLATRDGATGECNWFALGSRIIINSRYNQGTYIPYYYYVVLCSYGLALVLKDIGSNLSVNFHDSDKSVLNHIFMLCNEQVTSNIFLSKRLSSSMDDEFFYGNKAPSGVIKAIKFDVLTENDIEKVSVLEINAAGQVTGSMLGFPNISDECATCGSKDKKFCEGHFGVIKFPFPILHPYFMSEIAQILNKICPVCKSIRHKSKGAQLIFGIKQSINCKYCSGTGMGRYPSMKFKFSSNDLYRRTAIIVEVNDKALKKTLGRSLPADYWDFIPYDAQQEENYVNRRVLSPGQDERTRSCKKLVDFRGTANELSSRLNPDKTPITIFADIQKKKVAENACNSSGLRWIKDVVLGKRNDSTFRAVVVGDPYLELSEIGIPCHIAESLQVSEYVNRQNLEKLLYCCELRLLEKGEIKVCRKGSSISLFKKEDLQIGDQFYRPLCDGDKVLINRPPSIHQHSMIALTVRVLPISSVVCINPLCCSPFRGDFDGDCLHGYIPQSVSARVELNELVALDKQLFNGQSGRNLLSLSEDSLTAAYLLMEDGVLLDVYQMQQLQMLCNKGLAPPGIVKAPSSKSSFWSGKQLFSMLLPSDFGYSFPSDGVVVSDGELVSSFEATGWLRDSDCNVFQSLVEHFQGKSLNFLFGAQNVLCEWLSMIGFSVSLSDLYLSSDSYARKNMIEEIFYGLQDAEKACNFKQLLLDCNCDFLSGNHEESENSMIVDADNLNNERQISAALSQASVDAFRHVFRNIQSLADKYACTDNTFLAMNKAGSKSSLVRLAQHSMCLGMQNSLVRLSYRLPRHLSCSAWNSEKGLDSIQKYSGTLKSVQSYIPCAVVKSSFLTGLNPLECFVHSVTTRASGFSENADVPGTLTRRLMFFMRDLFAAYDGTVRNLYGNQLIQFSYDIEENSSCDQNFKEYAIGGEPVGALSASAVSEAGYSALDQPVSLLETSPLLNLKNVLECGSRKKKGDQSVTLFLSEKVGKQRHGFEYAALEVKNYLERLLLSKVVSTVMIIFTPHDSRSLEKCCPWVCHFHLDKEILTRRNLKVDSIIDSLYQRYYSQRKELKVSFTNLKISSKKCSGCSAVKEGDDTFVDNKEDSDDCITVTVVENSENPIQLVSVRDLMIPFFLGTTIKGFMDIKKVDILWNNQSKVTNSYSGSSGELYLRVTVASEGNTGRFWGVLLNHCHKIMQIIDWPRSHPDSISYISSAFGIDVAWQYYYKSLASAICDTGKSILPKHLRLLANSLSASGEFVGLNAKGMALQREHASASSPFVQACFSNPGRSFIKAAKSGITDNLRGSLDALAWGNCPSMGTSGLFDIIYSEKEHEVAKSVDVYKLLEASFDKPNNKIGIHSHNNSSDKCGSEFRHKNGYAFKEGKQWKNIVRNFLTVNDIQKLTIASRCILNKYAIDELLSEFDRSTMLRVLNFHPRRSEKLGTGPLDIKVGWHPKFTDSRCFHVLRTDGTVEDFSYRKCILGALEIVDPKMSKIQKKKWSGRDDTNSMRVQAQ</sequence>
<reference evidence="9 10" key="1">
    <citation type="journal article" date="2023" name="Life. Sci Alliance">
        <title>Evolutionary insights into 3D genome organization and epigenetic landscape of Vigna mungo.</title>
        <authorList>
            <person name="Junaid A."/>
            <person name="Singh B."/>
            <person name="Bhatia S."/>
        </authorList>
    </citation>
    <scope>NUCLEOTIDE SEQUENCE [LARGE SCALE GENOMIC DNA]</scope>
    <source>
        <strain evidence="9">Urdbean</strain>
    </source>
</reference>
<evidence type="ECO:0000256" key="7">
    <source>
        <dbReference type="RuleBase" id="RU004279"/>
    </source>
</evidence>
<keyword evidence="1 7" id="KW-0240">DNA-directed RNA polymerase</keyword>
<dbReference type="InterPro" id="IPR044893">
    <property type="entry name" value="RNA_pol_Rpb1_clamp_domain"/>
</dbReference>
<dbReference type="GO" id="GO:0003677">
    <property type="term" value="F:DNA binding"/>
    <property type="evidence" value="ECO:0007669"/>
    <property type="project" value="InterPro"/>
</dbReference>
<dbReference type="InterPro" id="IPR040403">
    <property type="entry name" value="NRPD1_N"/>
</dbReference>
<dbReference type="GO" id="GO:0000428">
    <property type="term" value="C:DNA-directed RNA polymerase complex"/>
    <property type="evidence" value="ECO:0007669"/>
    <property type="project" value="UniProtKB-KW"/>
</dbReference>
<keyword evidence="5 7" id="KW-0804">Transcription</keyword>
<evidence type="ECO:0000256" key="5">
    <source>
        <dbReference type="ARBA" id="ARBA00023163"/>
    </source>
</evidence>
<dbReference type="InterPro" id="IPR038120">
    <property type="entry name" value="Rpb1_funnel_sf"/>
</dbReference>
<evidence type="ECO:0000256" key="6">
    <source>
        <dbReference type="ARBA" id="ARBA00048552"/>
    </source>
</evidence>
<comment type="similarity">
    <text evidence="7">Belongs to the RNA polymerase beta' chain family.</text>
</comment>
<dbReference type="Gene3D" id="3.10.450.40">
    <property type="match status" value="1"/>
</dbReference>
<dbReference type="PANTHER" id="PTHR19376">
    <property type="entry name" value="DNA-DIRECTED RNA POLYMERASE"/>
    <property type="match status" value="1"/>
</dbReference>
<dbReference type="Pfam" id="PF11523">
    <property type="entry name" value="DUF3223"/>
    <property type="match status" value="1"/>
</dbReference>
<dbReference type="Gene3D" id="3.30.1490.180">
    <property type="entry name" value="RNA polymerase ii"/>
    <property type="match status" value="1"/>
</dbReference>
<dbReference type="InterPro" id="IPR007080">
    <property type="entry name" value="RNA_pol_Rpb1_1"/>
</dbReference>
<dbReference type="GO" id="GO:0003899">
    <property type="term" value="F:DNA-directed RNA polymerase activity"/>
    <property type="evidence" value="ECO:0007669"/>
    <property type="project" value="UniProtKB-EC"/>
</dbReference>
<evidence type="ECO:0000256" key="4">
    <source>
        <dbReference type="ARBA" id="ARBA00022833"/>
    </source>
</evidence>
<protein>
    <recommendedName>
        <fullName evidence="7">DNA-directed RNA polymerase subunit</fullName>
        <ecNumber evidence="7">2.7.7.6</ecNumber>
    </recommendedName>
</protein>
<keyword evidence="4" id="KW-0862">Zinc</keyword>
<evidence type="ECO:0000256" key="1">
    <source>
        <dbReference type="ARBA" id="ARBA00022478"/>
    </source>
</evidence>
<dbReference type="InterPro" id="IPR007066">
    <property type="entry name" value="RNA_pol_Rpb1_3"/>
</dbReference>
<dbReference type="EC" id="2.7.7.6" evidence="7"/>
<dbReference type="InterPro" id="IPR000722">
    <property type="entry name" value="RNA_pol_asu"/>
</dbReference>
<dbReference type="InterPro" id="IPR042102">
    <property type="entry name" value="RNA_pol_Rpb1_3_sf"/>
</dbReference>
<dbReference type="EMBL" id="CP144696">
    <property type="protein sequence ID" value="WVZ10578.1"/>
    <property type="molecule type" value="Genomic_DNA"/>
</dbReference>
<evidence type="ECO:0000256" key="3">
    <source>
        <dbReference type="ARBA" id="ARBA00022695"/>
    </source>
</evidence>
<dbReference type="Gene3D" id="4.10.860.120">
    <property type="entry name" value="RNA polymerase II, clamp domain"/>
    <property type="match status" value="1"/>
</dbReference>
<dbReference type="Pfam" id="PF00623">
    <property type="entry name" value="RNA_pol_Rpb1_2"/>
    <property type="match status" value="1"/>
</dbReference>
<dbReference type="Proteomes" id="UP001374535">
    <property type="component" value="Chromosome 5"/>
</dbReference>
<dbReference type="PANTHER" id="PTHR19376:SF36">
    <property type="entry name" value="DNA-DIRECTED RNA POLYMERASE IV SUBUNIT 1"/>
    <property type="match status" value="1"/>
</dbReference>
<accession>A0AAQ3RZ77</accession>
<comment type="function">
    <text evidence="7">DNA-dependent RNA polymerase catalyzes the transcription of DNA into RNA using the four ribonucleoside triphosphates as substrates.</text>
</comment>
<evidence type="ECO:0000313" key="9">
    <source>
        <dbReference type="EMBL" id="WVZ10578.1"/>
    </source>
</evidence>
<dbReference type="Gene3D" id="1.10.132.30">
    <property type="match status" value="1"/>
</dbReference>
<name>A0AAQ3RZ77_VIGMU</name>
<dbReference type="CDD" id="cd10506">
    <property type="entry name" value="RNAP_IV_RPD1_N"/>
    <property type="match status" value="1"/>
</dbReference>
<evidence type="ECO:0000313" key="10">
    <source>
        <dbReference type="Proteomes" id="UP001374535"/>
    </source>
</evidence>
<keyword evidence="2 7" id="KW-0808">Transferase</keyword>
<evidence type="ECO:0000256" key="2">
    <source>
        <dbReference type="ARBA" id="ARBA00022679"/>
    </source>
</evidence>
<gene>
    <name evidence="9" type="ORF">V8G54_015108</name>
</gene>
<dbReference type="FunFam" id="1.10.274.100:FF:000010">
    <property type="entry name" value="DNA-directed RNA polymerase subunit"/>
    <property type="match status" value="1"/>
</dbReference>
<organism evidence="9 10">
    <name type="scientific">Vigna mungo</name>
    <name type="common">Black gram</name>
    <name type="synonym">Phaseolus mungo</name>
    <dbReference type="NCBI Taxonomy" id="3915"/>
    <lineage>
        <taxon>Eukaryota</taxon>
        <taxon>Viridiplantae</taxon>
        <taxon>Streptophyta</taxon>
        <taxon>Embryophyta</taxon>
        <taxon>Tracheophyta</taxon>
        <taxon>Spermatophyta</taxon>
        <taxon>Magnoliopsida</taxon>
        <taxon>eudicotyledons</taxon>
        <taxon>Gunneridae</taxon>
        <taxon>Pentapetalae</taxon>
        <taxon>rosids</taxon>
        <taxon>fabids</taxon>
        <taxon>Fabales</taxon>
        <taxon>Fabaceae</taxon>
        <taxon>Papilionoideae</taxon>
        <taxon>50 kb inversion clade</taxon>
        <taxon>NPAAA clade</taxon>
        <taxon>indigoferoid/millettioid clade</taxon>
        <taxon>Phaseoleae</taxon>
        <taxon>Vigna</taxon>
    </lineage>
</organism>
<dbReference type="Gene3D" id="2.40.40.20">
    <property type="match status" value="1"/>
</dbReference>
<dbReference type="SUPFAM" id="SSF64484">
    <property type="entry name" value="beta and beta-prime subunits of DNA dependent RNA-polymerase"/>
    <property type="match status" value="1"/>
</dbReference>
<dbReference type="Pfam" id="PF04997">
    <property type="entry name" value="RNA_pol_Rpb1_1"/>
    <property type="match status" value="1"/>
</dbReference>
<dbReference type="InterPro" id="IPR006592">
    <property type="entry name" value="RNA_pol_N"/>
</dbReference>
<dbReference type="InterPro" id="IPR045867">
    <property type="entry name" value="DNA-dir_RpoC_beta_prime"/>
</dbReference>
<keyword evidence="10" id="KW-1185">Reference proteome</keyword>
<dbReference type="Pfam" id="PF04983">
    <property type="entry name" value="RNA_pol_Rpb1_3"/>
    <property type="match status" value="1"/>
</dbReference>
<keyword evidence="3 7" id="KW-0548">Nucleotidyltransferase</keyword>
<dbReference type="GO" id="GO:0006351">
    <property type="term" value="P:DNA-templated transcription"/>
    <property type="evidence" value="ECO:0007669"/>
    <property type="project" value="InterPro"/>
</dbReference>
<comment type="catalytic activity">
    <reaction evidence="6 7">
        <text>RNA(n) + a ribonucleoside 5'-triphosphate = RNA(n+1) + diphosphate</text>
        <dbReference type="Rhea" id="RHEA:21248"/>
        <dbReference type="Rhea" id="RHEA-COMP:14527"/>
        <dbReference type="Rhea" id="RHEA-COMP:17342"/>
        <dbReference type="ChEBI" id="CHEBI:33019"/>
        <dbReference type="ChEBI" id="CHEBI:61557"/>
        <dbReference type="ChEBI" id="CHEBI:140395"/>
        <dbReference type="EC" id="2.7.7.6"/>
    </reaction>
</comment>
<feature type="domain" description="RNA polymerase N-terminal" evidence="8">
    <location>
        <begin position="346"/>
        <end position="658"/>
    </location>
</feature>
<proteinExistence type="inferred from homology"/>